<dbReference type="Pfam" id="PF03793">
    <property type="entry name" value="PASTA"/>
    <property type="match status" value="2"/>
</dbReference>
<dbReference type="Proteomes" id="UP000451233">
    <property type="component" value="Unassembled WGS sequence"/>
</dbReference>
<evidence type="ECO:0000313" key="3">
    <source>
        <dbReference type="Proteomes" id="UP000451233"/>
    </source>
</evidence>
<feature type="domain" description="PASTA" evidence="1">
    <location>
        <begin position="42"/>
        <end position="107"/>
    </location>
</feature>
<accession>A0A7K1Y024</accession>
<name>A0A7K1Y024_9SPHI</name>
<dbReference type="Gene3D" id="3.30.10.20">
    <property type="match status" value="3"/>
</dbReference>
<dbReference type="PROSITE" id="PS51178">
    <property type="entry name" value="PASTA"/>
    <property type="match status" value="3"/>
</dbReference>
<dbReference type="SMART" id="SM00740">
    <property type="entry name" value="PASTA"/>
    <property type="match status" value="3"/>
</dbReference>
<evidence type="ECO:0000313" key="2">
    <source>
        <dbReference type="EMBL" id="MXV16570.1"/>
    </source>
</evidence>
<organism evidence="2 3">
    <name type="scientific">Hufsiella ginkgonis</name>
    <dbReference type="NCBI Taxonomy" id="2695274"/>
    <lineage>
        <taxon>Bacteria</taxon>
        <taxon>Pseudomonadati</taxon>
        <taxon>Bacteroidota</taxon>
        <taxon>Sphingobacteriia</taxon>
        <taxon>Sphingobacteriales</taxon>
        <taxon>Sphingobacteriaceae</taxon>
        <taxon>Hufsiella</taxon>
    </lineage>
</organism>
<sequence>MSKFFAYLRTREFRKNFLVAIVSLVSLLLIAFFSLRFYTNHGEALPVPELKGLMLEEAIQVLESEGFQYQVDSVYQADKKPGAVVEQDPDAGTRVKRNRVIYLTVITRTAPDVGFPDILNKTFLEVQAIITNYGLKVGDTSYVSDIERDRVLEAKFGGVTVKPGQEIPKGSRIDLVLGDGQGASEVDLPDLTGLTISEALFMLKGASLDLGDRVYEGSVLDSAKAKIIKQYPAVSDSLTKVSIGTKIDVVLSNQ</sequence>
<reference evidence="2 3" key="1">
    <citation type="submission" date="2019-11" db="EMBL/GenBank/DDBJ databases">
        <title>Pedobacter sp. HMF7056 Genome sequencing and assembly.</title>
        <authorList>
            <person name="Kang H."/>
            <person name="Kim H."/>
            <person name="Joh K."/>
        </authorList>
    </citation>
    <scope>NUCLEOTIDE SEQUENCE [LARGE SCALE GENOMIC DNA]</scope>
    <source>
        <strain evidence="2 3">HMF7056</strain>
    </source>
</reference>
<evidence type="ECO:0000259" key="1">
    <source>
        <dbReference type="PROSITE" id="PS51178"/>
    </source>
</evidence>
<proteinExistence type="predicted"/>
<dbReference type="CDD" id="cd06577">
    <property type="entry name" value="PASTA_pknB"/>
    <property type="match status" value="3"/>
</dbReference>
<comment type="caution">
    <text evidence="2">The sequence shown here is derived from an EMBL/GenBank/DDBJ whole genome shotgun (WGS) entry which is preliminary data.</text>
</comment>
<dbReference type="EMBL" id="WVHS01000003">
    <property type="protein sequence ID" value="MXV16570.1"/>
    <property type="molecule type" value="Genomic_DNA"/>
</dbReference>
<dbReference type="RefSeq" id="WP_160907553.1">
    <property type="nucleotide sequence ID" value="NZ_WVHS01000003.1"/>
</dbReference>
<protein>
    <submittedName>
        <fullName evidence="2">PASTA domain-containing protein</fullName>
    </submittedName>
</protein>
<feature type="domain" description="PASTA" evidence="1">
    <location>
        <begin position="109"/>
        <end position="179"/>
    </location>
</feature>
<gene>
    <name evidence="2" type="ORF">GS398_14805</name>
</gene>
<keyword evidence="3" id="KW-1185">Reference proteome</keyword>
<dbReference type="AlphaFoldDB" id="A0A7K1Y024"/>
<dbReference type="InterPro" id="IPR005543">
    <property type="entry name" value="PASTA_dom"/>
</dbReference>
<feature type="domain" description="PASTA" evidence="1">
    <location>
        <begin position="182"/>
        <end position="253"/>
    </location>
</feature>